<gene>
    <name evidence="4" type="ORF">FM110_00385</name>
</gene>
<dbReference type="SUPFAM" id="SSF52279">
    <property type="entry name" value="Beta-D-glucan exohydrolase, C-terminal domain"/>
    <property type="match status" value="1"/>
</dbReference>
<comment type="similarity">
    <text evidence="1">Belongs to the glycosyl hydrolase 3 family.</text>
</comment>
<dbReference type="OrthoDB" id="3187421at2"/>
<evidence type="ECO:0000313" key="4">
    <source>
        <dbReference type="EMBL" id="SLM87815.1"/>
    </source>
</evidence>
<dbReference type="Proteomes" id="UP000195981">
    <property type="component" value="Unassembled WGS sequence"/>
</dbReference>
<dbReference type="Gene3D" id="3.40.50.1700">
    <property type="entry name" value="Glycoside hydrolase family 3 C-terminal domain"/>
    <property type="match status" value="1"/>
</dbReference>
<organism evidence="4 5">
    <name type="scientific">Brachybacterium nesterenkovii</name>
    <dbReference type="NCBI Taxonomy" id="47847"/>
    <lineage>
        <taxon>Bacteria</taxon>
        <taxon>Bacillati</taxon>
        <taxon>Actinomycetota</taxon>
        <taxon>Actinomycetes</taxon>
        <taxon>Micrococcales</taxon>
        <taxon>Dermabacteraceae</taxon>
        <taxon>Brachybacterium</taxon>
    </lineage>
</organism>
<dbReference type="Pfam" id="PF01915">
    <property type="entry name" value="Glyco_hydro_3_C"/>
    <property type="match status" value="1"/>
</dbReference>
<dbReference type="GO" id="GO:0008422">
    <property type="term" value="F:beta-glucosidase activity"/>
    <property type="evidence" value="ECO:0007669"/>
    <property type="project" value="UniProtKB-EC"/>
</dbReference>
<evidence type="ECO:0000256" key="1">
    <source>
        <dbReference type="ARBA" id="ARBA00005336"/>
    </source>
</evidence>
<dbReference type="PANTHER" id="PTHR42715:SF10">
    <property type="entry name" value="BETA-GLUCOSIDASE"/>
    <property type="match status" value="1"/>
</dbReference>
<keyword evidence="5" id="KW-1185">Reference proteome</keyword>
<accession>A0A1X6WSX7</accession>
<dbReference type="GO" id="GO:0005975">
    <property type="term" value="P:carbohydrate metabolic process"/>
    <property type="evidence" value="ECO:0007669"/>
    <property type="project" value="InterPro"/>
</dbReference>
<sequence length="333" mass="35381">MVLLKNSGALPMNAGKVTLLGRGAADPIYGGSGSGGADTSTAVDFKTSLETAGFTVNDTVYTQLDEYAKASPASEGGRTNIVMDEPDKSTYKIGEMPVDQYSQASRDSFAQFHDAAVVVIGRGGGEGGDLATDMTEWDDAASDGEHQLELNSDEKETLALTEQNFDTVVVVINTSTSMELGTLEDDPEVDAILHVGSPGVNGLSALGRILSGEVNPSGRTTDIFSADFTADPTFKNFGSHAYSNIDGAHFVDYEEGIYSGYRFYETAAVEGFLDYEQAVVYPFGYGLSYTTFEHSVASQRMEGPDGQITVEVSVTIGRPLHSVRSLCESSVSI</sequence>
<dbReference type="AlphaFoldDB" id="A0A1X6WSX7"/>
<reference evidence="4 5" key="1">
    <citation type="submission" date="2017-02" db="EMBL/GenBank/DDBJ databases">
        <authorList>
            <person name="Peterson S.W."/>
        </authorList>
    </citation>
    <scope>NUCLEOTIDE SEQUENCE [LARGE SCALE GENOMIC DNA]</scope>
    <source>
        <strain evidence="4 5">CIP104813</strain>
    </source>
</reference>
<dbReference type="InterPro" id="IPR002772">
    <property type="entry name" value="Glyco_hydro_3_C"/>
</dbReference>
<keyword evidence="2 4" id="KW-0378">Hydrolase</keyword>
<keyword evidence="4" id="KW-0326">Glycosidase</keyword>
<evidence type="ECO:0000313" key="5">
    <source>
        <dbReference type="Proteomes" id="UP000195981"/>
    </source>
</evidence>
<dbReference type="PANTHER" id="PTHR42715">
    <property type="entry name" value="BETA-GLUCOSIDASE"/>
    <property type="match status" value="1"/>
</dbReference>
<dbReference type="InterPro" id="IPR036881">
    <property type="entry name" value="Glyco_hydro_3_C_sf"/>
</dbReference>
<dbReference type="EC" id="3.2.1.21" evidence="4"/>
<dbReference type="EMBL" id="FWFG01000006">
    <property type="protein sequence ID" value="SLM87815.1"/>
    <property type="molecule type" value="Genomic_DNA"/>
</dbReference>
<evidence type="ECO:0000259" key="3">
    <source>
        <dbReference type="Pfam" id="PF01915"/>
    </source>
</evidence>
<name>A0A1X6WSX7_9MICO</name>
<feature type="domain" description="Glycoside hydrolase family 3 C-terminal" evidence="3">
    <location>
        <begin position="1"/>
        <end position="289"/>
    </location>
</feature>
<protein>
    <submittedName>
        <fullName evidence="4">Beta-glucosidase</fullName>
        <ecNumber evidence="4">3.2.1.21</ecNumber>
    </submittedName>
</protein>
<evidence type="ECO:0000256" key="2">
    <source>
        <dbReference type="ARBA" id="ARBA00022801"/>
    </source>
</evidence>
<proteinExistence type="inferred from homology"/>
<dbReference type="InterPro" id="IPR050288">
    <property type="entry name" value="Cellulose_deg_GH3"/>
</dbReference>
<dbReference type="RefSeq" id="WP_087101597.1">
    <property type="nucleotide sequence ID" value="NZ_FWFG01000006.1"/>
</dbReference>